<dbReference type="KEGG" id="amog:QRX60_22145"/>
<feature type="transmembrane region" description="Helical" evidence="2">
    <location>
        <begin position="12"/>
        <end position="38"/>
    </location>
</feature>
<evidence type="ECO:0000256" key="1">
    <source>
        <dbReference type="SAM" id="MobiDB-lite"/>
    </source>
</evidence>
<proteinExistence type="predicted"/>
<accession>A0A9Y2JZA9</accession>
<feature type="transmembrane region" description="Helical" evidence="2">
    <location>
        <begin position="120"/>
        <end position="140"/>
    </location>
</feature>
<keyword evidence="2" id="KW-0812">Transmembrane</keyword>
<feature type="region of interest" description="Disordered" evidence="1">
    <location>
        <begin position="149"/>
        <end position="184"/>
    </location>
</feature>
<protein>
    <recommendedName>
        <fullName evidence="5">DUF2269 domain-containing protein</fullName>
    </recommendedName>
</protein>
<keyword evidence="2" id="KW-0472">Membrane</keyword>
<evidence type="ECO:0008006" key="5">
    <source>
        <dbReference type="Google" id="ProtNLM"/>
    </source>
</evidence>
<reference evidence="3 4" key="1">
    <citation type="submission" date="2023-06" db="EMBL/GenBank/DDBJ databases">
        <authorList>
            <person name="Oyuntsetseg B."/>
            <person name="Kim S.B."/>
        </authorList>
    </citation>
    <scope>NUCLEOTIDE SEQUENCE [LARGE SCALE GENOMIC DNA]</scope>
    <source>
        <strain evidence="3 4">4-36</strain>
    </source>
</reference>
<dbReference type="AlphaFoldDB" id="A0A9Y2JZA9"/>
<dbReference type="Proteomes" id="UP001239397">
    <property type="component" value="Chromosome"/>
</dbReference>
<dbReference type="EMBL" id="CP127295">
    <property type="protein sequence ID" value="WIY06414.1"/>
    <property type="molecule type" value="Genomic_DNA"/>
</dbReference>
<sequence>MTVKPRTRKWYLVAHIVSAGAWIGIDAVLGILVCTALLSDDATVVATSLRALPLFAVWPMLTAAVLTLATGVVLGLGTRYGLVRFWWVAVKLAVNVLTALLILVALRPGIAEATAHPEGLLYPVVVAPALLLFAGVLSVFKPWGRIRKESHDPARGSARSNNRPDQALRNGRRGRGPEPVGARR</sequence>
<keyword evidence="4" id="KW-1185">Reference proteome</keyword>
<gene>
    <name evidence="3" type="ORF">QRX60_22145</name>
</gene>
<evidence type="ECO:0000313" key="3">
    <source>
        <dbReference type="EMBL" id="WIY06414.1"/>
    </source>
</evidence>
<dbReference type="RefSeq" id="WP_286002673.1">
    <property type="nucleotide sequence ID" value="NZ_CP127295.1"/>
</dbReference>
<evidence type="ECO:0000256" key="2">
    <source>
        <dbReference type="SAM" id="Phobius"/>
    </source>
</evidence>
<feature type="transmembrane region" description="Helical" evidence="2">
    <location>
        <begin position="58"/>
        <end position="78"/>
    </location>
</feature>
<organism evidence="3 4">
    <name type="scientific">Amycolatopsis mongoliensis</name>
    <dbReference type="NCBI Taxonomy" id="715475"/>
    <lineage>
        <taxon>Bacteria</taxon>
        <taxon>Bacillati</taxon>
        <taxon>Actinomycetota</taxon>
        <taxon>Actinomycetes</taxon>
        <taxon>Pseudonocardiales</taxon>
        <taxon>Pseudonocardiaceae</taxon>
        <taxon>Amycolatopsis</taxon>
    </lineage>
</organism>
<evidence type="ECO:0000313" key="4">
    <source>
        <dbReference type="Proteomes" id="UP001239397"/>
    </source>
</evidence>
<feature type="transmembrane region" description="Helical" evidence="2">
    <location>
        <begin position="85"/>
        <end position="108"/>
    </location>
</feature>
<keyword evidence="2" id="KW-1133">Transmembrane helix</keyword>
<name>A0A9Y2JZA9_9PSEU</name>